<organism evidence="1 2">
    <name type="scientific">Planococcus liqunii</name>
    <dbReference type="NCBI Taxonomy" id="3058394"/>
    <lineage>
        <taxon>Bacteria</taxon>
        <taxon>Bacillati</taxon>
        <taxon>Bacillota</taxon>
        <taxon>Bacilli</taxon>
        <taxon>Bacillales</taxon>
        <taxon>Caryophanaceae</taxon>
        <taxon>Planococcus</taxon>
    </lineage>
</organism>
<gene>
    <name evidence="1" type="ORF">QWY15_05495</name>
</gene>
<dbReference type="EMBL" id="JAUJWW010000002">
    <property type="protein sequence ID" value="MDN7226747.1"/>
    <property type="molecule type" value="Genomic_DNA"/>
</dbReference>
<sequence length="70" mass="8365">MRNKREYIIGIFEEAVVCVLKGEKFNDVENFWLDMYIMKPQAFQKVLTIQEEEILQVAESIEKKMKTGHR</sequence>
<proteinExistence type="predicted"/>
<dbReference type="RefSeq" id="WP_301725695.1">
    <property type="nucleotide sequence ID" value="NZ_JAUJWW010000002.1"/>
</dbReference>
<dbReference type="Proteomes" id="UP001172054">
    <property type="component" value="Unassembled WGS sequence"/>
</dbReference>
<keyword evidence="2" id="KW-1185">Reference proteome</keyword>
<protein>
    <submittedName>
        <fullName evidence="1">Uncharacterized protein</fullName>
    </submittedName>
</protein>
<reference evidence="1 2" key="1">
    <citation type="submission" date="2023-06" db="EMBL/GenBank/DDBJ databases">
        <title>Novel species in genus Planococcus.</title>
        <authorList>
            <person name="Ning S."/>
        </authorList>
    </citation>
    <scope>NUCLEOTIDE SEQUENCE [LARGE SCALE GENOMIC DNA]</scope>
    <source>
        <strain evidence="1 2">N064</strain>
    </source>
</reference>
<evidence type="ECO:0000313" key="2">
    <source>
        <dbReference type="Proteomes" id="UP001172054"/>
    </source>
</evidence>
<evidence type="ECO:0000313" key="1">
    <source>
        <dbReference type="EMBL" id="MDN7226747.1"/>
    </source>
</evidence>
<name>A0ABT8MPC4_9BACL</name>
<accession>A0ABT8MPC4</accession>
<comment type="caution">
    <text evidence="1">The sequence shown here is derived from an EMBL/GenBank/DDBJ whole genome shotgun (WGS) entry which is preliminary data.</text>
</comment>